<protein>
    <recommendedName>
        <fullName evidence="15">Riboflavin biosynthesis protein</fullName>
    </recommendedName>
    <domain>
        <recommendedName>
            <fullName evidence="15">Riboflavin kinase</fullName>
            <ecNumber evidence="15">2.7.1.26</ecNumber>
        </recommendedName>
        <alternativeName>
            <fullName evidence="15">Flavokinase</fullName>
        </alternativeName>
    </domain>
    <domain>
        <recommendedName>
            <fullName evidence="15">FMN adenylyltransferase</fullName>
            <ecNumber evidence="15">2.7.7.2</ecNumber>
        </recommendedName>
        <alternativeName>
            <fullName evidence="15">FAD pyrophosphorylase</fullName>
        </alternativeName>
        <alternativeName>
            <fullName evidence="15">FAD synthase</fullName>
        </alternativeName>
    </domain>
</protein>
<keyword evidence="6 15" id="KW-0808">Transferase</keyword>
<evidence type="ECO:0000256" key="8">
    <source>
        <dbReference type="ARBA" id="ARBA00022741"/>
    </source>
</evidence>
<dbReference type="UniPathway" id="UPA00277">
    <property type="reaction ID" value="UER00407"/>
</dbReference>
<dbReference type="EC" id="2.7.1.26" evidence="15"/>
<dbReference type="InterPro" id="IPR014729">
    <property type="entry name" value="Rossmann-like_a/b/a_fold"/>
</dbReference>
<keyword evidence="9 15" id="KW-0418">Kinase</keyword>
<dbReference type="InterPro" id="IPR015865">
    <property type="entry name" value="Riboflavin_kinase_bac/euk"/>
</dbReference>
<dbReference type="SMART" id="SM00904">
    <property type="entry name" value="Flavokinase"/>
    <property type="match status" value="1"/>
</dbReference>
<comment type="similarity">
    <text evidence="15">Belongs to the ribF family.</text>
</comment>
<dbReference type="SUPFAM" id="SSF82114">
    <property type="entry name" value="Riboflavin kinase-like"/>
    <property type="match status" value="1"/>
</dbReference>
<reference evidence="17 18" key="1">
    <citation type="submission" date="2019-06" db="EMBL/GenBank/DDBJ databases">
        <authorList>
            <person name="Lee I."/>
            <person name="Jang G.I."/>
            <person name="Hwang C.Y."/>
        </authorList>
    </citation>
    <scope>NUCLEOTIDE SEQUENCE [LARGE SCALE GENOMIC DNA]</scope>
    <source>
        <strain evidence="17 18">PAMC 28131</strain>
    </source>
</reference>
<keyword evidence="4 15" id="KW-0285">Flavoprotein</keyword>
<sequence length="307" mass="32866">MKRLMGSEAVPASLKGGALALGNFDGVHAGHQAVIGAAVAQAHAAGRPALVATFDPHPSRHFRPDTPPFALTSLEQKLRLFEALGVDGAIVIPFDAALASLSAEAFASRWLAAHLGVSHVVTGEDFSFGKGRSGNPQVLAELGRGLGFTAQALKPVSSDGETVSSTRIREALAIADLAEARRLLTRPFAIAGEVVHGDKRGRLIGSPTANVDMRDYVRPLYGVYAVRVRLPDGSEHKGVANLGIRPMFDPPKEQLETWIFDWSGDLYGQTIEVQLIERLRPEMKFDGLDELIAQIQRDADAARAVLA</sequence>
<feature type="domain" description="Riboflavin kinase" evidence="16">
    <location>
        <begin position="183"/>
        <end position="307"/>
    </location>
</feature>
<dbReference type="InterPro" id="IPR002606">
    <property type="entry name" value="Riboflavin_kinase_bac"/>
</dbReference>
<dbReference type="InterPro" id="IPR023468">
    <property type="entry name" value="Riboflavin_kinase"/>
</dbReference>
<keyword evidence="11 15" id="KW-0067">ATP-binding</keyword>
<dbReference type="NCBIfam" id="NF004160">
    <property type="entry name" value="PRK05627.1-3"/>
    <property type="match status" value="1"/>
</dbReference>
<dbReference type="NCBIfam" id="TIGR00083">
    <property type="entry name" value="ribF"/>
    <property type="match status" value="1"/>
</dbReference>
<evidence type="ECO:0000256" key="13">
    <source>
        <dbReference type="ARBA" id="ARBA00047880"/>
    </source>
</evidence>
<name>A0A501XKC9_9SPHN</name>
<dbReference type="GO" id="GO:0009231">
    <property type="term" value="P:riboflavin biosynthetic process"/>
    <property type="evidence" value="ECO:0007669"/>
    <property type="project" value="InterPro"/>
</dbReference>
<evidence type="ECO:0000256" key="12">
    <source>
        <dbReference type="ARBA" id="ARBA00023268"/>
    </source>
</evidence>
<dbReference type="Pfam" id="PF06574">
    <property type="entry name" value="FAD_syn"/>
    <property type="match status" value="1"/>
</dbReference>
<evidence type="ECO:0000313" key="18">
    <source>
        <dbReference type="Proteomes" id="UP000319897"/>
    </source>
</evidence>
<accession>A0A501XKC9</accession>
<evidence type="ECO:0000256" key="14">
    <source>
        <dbReference type="ARBA" id="ARBA00049494"/>
    </source>
</evidence>
<dbReference type="FunFam" id="3.40.50.620:FF:000021">
    <property type="entry name" value="Riboflavin biosynthesis protein"/>
    <property type="match status" value="1"/>
</dbReference>
<organism evidence="17 18">
    <name type="scientific">Sandaracinobacter neustonicus</name>
    <dbReference type="NCBI Taxonomy" id="1715348"/>
    <lineage>
        <taxon>Bacteria</taxon>
        <taxon>Pseudomonadati</taxon>
        <taxon>Pseudomonadota</taxon>
        <taxon>Alphaproteobacteria</taxon>
        <taxon>Sphingomonadales</taxon>
        <taxon>Sphingosinicellaceae</taxon>
        <taxon>Sandaracinobacter</taxon>
    </lineage>
</organism>
<dbReference type="GO" id="GO:0005524">
    <property type="term" value="F:ATP binding"/>
    <property type="evidence" value="ECO:0007669"/>
    <property type="project" value="UniProtKB-UniRule"/>
</dbReference>
<evidence type="ECO:0000256" key="15">
    <source>
        <dbReference type="PIRNR" id="PIRNR004491"/>
    </source>
</evidence>
<dbReference type="Gene3D" id="3.40.50.620">
    <property type="entry name" value="HUPs"/>
    <property type="match status" value="1"/>
</dbReference>
<keyword evidence="8 15" id="KW-0547">Nucleotide-binding</keyword>
<dbReference type="Proteomes" id="UP000319897">
    <property type="component" value="Unassembled WGS sequence"/>
</dbReference>
<gene>
    <name evidence="17" type="ORF">FJQ54_09505</name>
</gene>
<dbReference type="PANTHER" id="PTHR22749:SF6">
    <property type="entry name" value="RIBOFLAVIN KINASE"/>
    <property type="match status" value="1"/>
</dbReference>
<evidence type="ECO:0000256" key="4">
    <source>
        <dbReference type="ARBA" id="ARBA00022630"/>
    </source>
</evidence>
<comment type="function">
    <text evidence="1">Catalyzes the phosphorylation of riboflavin to FMN followed by the adenylation of FMN to FAD.</text>
</comment>
<keyword evidence="5 15" id="KW-0288">FMN</keyword>
<dbReference type="InterPro" id="IPR023465">
    <property type="entry name" value="Riboflavin_kinase_dom_sf"/>
</dbReference>
<dbReference type="AlphaFoldDB" id="A0A501XKC9"/>
<comment type="pathway">
    <text evidence="2 15">Cofactor biosynthesis; FAD biosynthesis; FAD from FMN: step 1/1.</text>
</comment>
<dbReference type="GO" id="GO:0006747">
    <property type="term" value="P:FAD biosynthetic process"/>
    <property type="evidence" value="ECO:0007669"/>
    <property type="project" value="UniProtKB-UniRule"/>
</dbReference>
<evidence type="ECO:0000256" key="9">
    <source>
        <dbReference type="ARBA" id="ARBA00022777"/>
    </source>
</evidence>
<keyword evidence="12" id="KW-0511">Multifunctional enzyme</keyword>
<evidence type="ECO:0000256" key="2">
    <source>
        <dbReference type="ARBA" id="ARBA00004726"/>
    </source>
</evidence>
<proteinExistence type="inferred from homology"/>
<keyword evidence="7 15" id="KW-0548">Nucleotidyltransferase</keyword>
<comment type="caution">
    <text evidence="17">The sequence shown here is derived from an EMBL/GenBank/DDBJ whole genome shotgun (WGS) entry which is preliminary data.</text>
</comment>
<evidence type="ECO:0000259" key="16">
    <source>
        <dbReference type="SMART" id="SM00904"/>
    </source>
</evidence>
<dbReference type="RefSeq" id="WP_140928179.1">
    <property type="nucleotide sequence ID" value="NZ_VFSU01000024.1"/>
</dbReference>
<comment type="catalytic activity">
    <reaction evidence="14 15">
        <text>FMN + ATP + H(+) = FAD + diphosphate</text>
        <dbReference type="Rhea" id="RHEA:17237"/>
        <dbReference type="ChEBI" id="CHEBI:15378"/>
        <dbReference type="ChEBI" id="CHEBI:30616"/>
        <dbReference type="ChEBI" id="CHEBI:33019"/>
        <dbReference type="ChEBI" id="CHEBI:57692"/>
        <dbReference type="ChEBI" id="CHEBI:58210"/>
        <dbReference type="EC" id="2.7.7.2"/>
    </reaction>
</comment>
<dbReference type="GO" id="GO:0003919">
    <property type="term" value="F:FMN adenylyltransferase activity"/>
    <property type="evidence" value="ECO:0007669"/>
    <property type="project" value="UniProtKB-UniRule"/>
</dbReference>
<evidence type="ECO:0000313" key="17">
    <source>
        <dbReference type="EMBL" id="TPE61121.1"/>
    </source>
</evidence>
<dbReference type="PIRSF" id="PIRSF004491">
    <property type="entry name" value="FAD_Synth"/>
    <property type="match status" value="1"/>
</dbReference>
<keyword evidence="10 15" id="KW-0274">FAD</keyword>
<dbReference type="GO" id="GO:0008531">
    <property type="term" value="F:riboflavin kinase activity"/>
    <property type="evidence" value="ECO:0007669"/>
    <property type="project" value="UniProtKB-UniRule"/>
</dbReference>
<evidence type="ECO:0000256" key="6">
    <source>
        <dbReference type="ARBA" id="ARBA00022679"/>
    </source>
</evidence>
<dbReference type="SUPFAM" id="SSF52374">
    <property type="entry name" value="Nucleotidylyl transferase"/>
    <property type="match status" value="1"/>
</dbReference>
<dbReference type="GO" id="GO:0009398">
    <property type="term" value="P:FMN biosynthetic process"/>
    <property type="evidence" value="ECO:0007669"/>
    <property type="project" value="UniProtKB-UniRule"/>
</dbReference>
<comment type="catalytic activity">
    <reaction evidence="13 15">
        <text>riboflavin + ATP = FMN + ADP + H(+)</text>
        <dbReference type="Rhea" id="RHEA:14357"/>
        <dbReference type="ChEBI" id="CHEBI:15378"/>
        <dbReference type="ChEBI" id="CHEBI:30616"/>
        <dbReference type="ChEBI" id="CHEBI:57986"/>
        <dbReference type="ChEBI" id="CHEBI:58210"/>
        <dbReference type="ChEBI" id="CHEBI:456216"/>
        <dbReference type="EC" id="2.7.1.26"/>
    </reaction>
</comment>
<evidence type="ECO:0000256" key="1">
    <source>
        <dbReference type="ARBA" id="ARBA00002121"/>
    </source>
</evidence>
<dbReference type="Gene3D" id="2.40.30.30">
    <property type="entry name" value="Riboflavin kinase-like"/>
    <property type="match status" value="1"/>
</dbReference>
<dbReference type="EC" id="2.7.7.2" evidence="15"/>
<dbReference type="UniPathway" id="UPA00276">
    <property type="reaction ID" value="UER00406"/>
</dbReference>
<dbReference type="NCBIfam" id="NF004159">
    <property type="entry name" value="PRK05627.1-2"/>
    <property type="match status" value="1"/>
</dbReference>
<evidence type="ECO:0000256" key="3">
    <source>
        <dbReference type="ARBA" id="ARBA00005201"/>
    </source>
</evidence>
<evidence type="ECO:0000256" key="11">
    <source>
        <dbReference type="ARBA" id="ARBA00022840"/>
    </source>
</evidence>
<keyword evidence="18" id="KW-1185">Reference proteome</keyword>
<dbReference type="CDD" id="cd02064">
    <property type="entry name" value="FAD_synthetase_N"/>
    <property type="match status" value="1"/>
</dbReference>
<evidence type="ECO:0000256" key="10">
    <source>
        <dbReference type="ARBA" id="ARBA00022827"/>
    </source>
</evidence>
<dbReference type="EMBL" id="VFSU01000024">
    <property type="protein sequence ID" value="TPE61121.1"/>
    <property type="molecule type" value="Genomic_DNA"/>
</dbReference>
<dbReference type="InterPro" id="IPR015864">
    <property type="entry name" value="FAD_synthase"/>
</dbReference>
<dbReference type="Pfam" id="PF01687">
    <property type="entry name" value="Flavokinase"/>
    <property type="match status" value="1"/>
</dbReference>
<dbReference type="PANTHER" id="PTHR22749">
    <property type="entry name" value="RIBOFLAVIN KINASE/FMN ADENYLYLTRANSFERASE"/>
    <property type="match status" value="1"/>
</dbReference>
<evidence type="ECO:0000256" key="5">
    <source>
        <dbReference type="ARBA" id="ARBA00022643"/>
    </source>
</evidence>
<comment type="pathway">
    <text evidence="3 15">Cofactor biosynthesis; FMN biosynthesis; FMN from riboflavin (ATP route): step 1/1.</text>
</comment>
<dbReference type="OrthoDB" id="9803667at2"/>
<evidence type="ECO:0000256" key="7">
    <source>
        <dbReference type="ARBA" id="ARBA00022695"/>
    </source>
</evidence>